<evidence type="ECO:0000313" key="2">
    <source>
        <dbReference type="Proteomes" id="UP001487740"/>
    </source>
</evidence>
<dbReference type="AlphaFoldDB" id="A0AAW0U8F8"/>
<evidence type="ECO:0000313" key="1">
    <source>
        <dbReference type="EMBL" id="KAK8395100.1"/>
    </source>
</evidence>
<protein>
    <submittedName>
        <fullName evidence="1">Uncharacterized protein</fullName>
    </submittedName>
</protein>
<proteinExistence type="predicted"/>
<name>A0AAW0U8F8_SCYPA</name>
<sequence>MDERGGCRGNTAQVWVEAEAQVSYIQAAHGGLAPEPLHSVSGVLMAALQNTGRIHPPYKHSLRLICPLSSCSPCSGMLGRSLGNTRRHTRSN</sequence>
<keyword evidence="2" id="KW-1185">Reference proteome</keyword>
<comment type="caution">
    <text evidence="1">The sequence shown here is derived from an EMBL/GenBank/DDBJ whole genome shotgun (WGS) entry which is preliminary data.</text>
</comment>
<reference evidence="1 2" key="1">
    <citation type="submission" date="2023-03" db="EMBL/GenBank/DDBJ databases">
        <title>High-quality genome of Scylla paramamosain provides insights in environmental adaptation.</title>
        <authorList>
            <person name="Zhang L."/>
        </authorList>
    </citation>
    <scope>NUCLEOTIDE SEQUENCE [LARGE SCALE GENOMIC DNA]</scope>
    <source>
        <strain evidence="1">LZ_2023a</strain>
        <tissue evidence="1">Muscle</tissue>
    </source>
</reference>
<organism evidence="1 2">
    <name type="scientific">Scylla paramamosain</name>
    <name type="common">Mud crab</name>
    <dbReference type="NCBI Taxonomy" id="85552"/>
    <lineage>
        <taxon>Eukaryota</taxon>
        <taxon>Metazoa</taxon>
        <taxon>Ecdysozoa</taxon>
        <taxon>Arthropoda</taxon>
        <taxon>Crustacea</taxon>
        <taxon>Multicrustacea</taxon>
        <taxon>Malacostraca</taxon>
        <taxon>Eumalacostraca</taxon>
        <taxon>Eucarida</taxon>
        <taxon>Decapoda</taxon>
        <taxon>Pleocyemata</taxon>
        <taxon>Brachyura</taxon>
        <taxon>Eubrachyura</taxon>
        <taxon>Portunoidea</taxon>
        <taxon>Portunidae</taxon>
        <taxon>Portuninae</taxon>
        <taxon>Scylla</taxon>
    </lineage>
</organism>
<gene>
    <name evidence="1" type="ORF">O3P69_006093</name>
</gene>
<accession>A0AAW0U8F8</accession>
<dbReference type="Proteomes" id="UP001487740">
    <property type="component" value="Unassembled WGS sequence"/>
</dbReference>
<dbReference type="EMBL" id="JARAKH010000018">
    <property type="protein sequence ID" value="KAK8395100.1"/>
    <property type="molecule type" value="Genomic_DNA"/>
</dbReference>